<keyword evidence="2" id="KW-1185">Reference proteome</keyword>
<name>A0AAE0KTV1_9CHLO</name>
<sequence>YPLERRAIEKPGRFVRVVLNQGGHRSGGTAICRGTGCKSRRLRCIFLLPQNKCISIQCCSYCDTQPSKLWYVSGAAGASRGTDRPKLHVVAYTDTACKSWEL</sequence>
<accession>A0AAE0KTV1</accession>
<gene>
    <name evidence="1" type="ORF">CYMTET_30777</name>
</gene>
<feature type="non-terminal residue" evidence="1">
    <location>
        <position position="1"/>
    </location>
</feature>
<comment type="caution">
    <text evidence="1">The sequence shown here is derived from an EMBL/GenBank/DDBJ whole genome shotgun (WGS) entry which is preliminary data.</text>
</comment>
<dbReference type="AlphaFoldDB" id="A0AAE0KTV1"/>
<proteinExistence type="predicted"/>
<organism evidence="1 2">
    <name type="scientific">Cymbomonas tetramitiformis</name>
    <dbReference type="NCBI Taxonomy" id="36881"/>
    <lineage>
        <taxon>Eukaryota</taxon>
        <taxon>Viridiplantae</taxon>
        <taxon>Chlorophyta</taxon>
        <taxon>Pyramimonadophyceae</taxon>
        <taxon>Pyramimonadales</taxon>
        <taxon>Pyramimonadaceae</taxon>
        <taxon>Cymbomonas</taxon>
    </lineage>
</organism>
<evidence type="ECO:0000313" key="2">
    <source>
        <dbReference type="Proteomes" id="UP001190700"/>
    </source>
</evidence>
<dbReference type="EMBL" id="LGRX02017949">
    <property type="protein sequence ID" value="KAK3260254.1"/>
    <property type="molecule type" value="Genomic_DNA"/>
</dbReference>
<dbReference type="Proteomes" id="UP001190700">
    <property type="component" value="Unassembled WGS sequence"/>
</dbReference>
<evidence type="ECO:0000313" key="1">
    <source>
        <dbReference type="EMBL" id="KAK3260254.1"/>
    </source>
</evidence>
<reference evidence="1 2" key="1">
    <citation type="journal article" date="2015" name="Genome Biol. Evol.">
        <title>Comparative Genomics of a Bacterivorous Green Alga Reveals Evolutionary Causalities and Consequences of Phago-Mixotrophic Mode of Nutrition.</title>
        <authorList>
            <person name="Burns J.A."/>
            <person name="Paasch A."/>
            <person name="Narechania A."/>
            <person name="Kim E."/>
        </authorList>
    </citation>
    <scope>NUCLEOTIDE SEQUENCE [LARGE SCALE GENOMIC DNA]</scope>
    <source>
        <strain evidence="1 2">PLY_AMNH</strain>
    </source>
</reference>
<feature type="non-terminal residue" evidence="1">
    <location>
        <position position="102"/>
    </location>
</feature>
<protein>
    <submittedName>
        <fullName evidence="1">Uncharacterized protein</fullName>
    </submittedName>
</protein>